<reference evidence="1" key="2">
    <citation type="submission" date="2020-09" db="EMBL/GenBank/DDBJ databases">
        <authorList>
            <person name="Sun Q."/>
            <person name="Ohkuma M."/>
        </authorList>
    </citation>
    <scope>NUCLEOTIDE SEQUENCE</scope>
    <source>
        <strain evidence="1">JCM 4633</strain>
    </source>
</reference>
<comment type="caution">
    <text evidence="1">The sequence shown here is derived from an EMBL/GenBank/DDBJ whole genome shotgun (WGS) entry which is preliminary data.</text>
</comment>
<evidence type="ECO:0000313" key="2">
    <source>
        <dbReference type="Proteomes" id="UP000646244"/>
    </source>
</evidence>
<organism evidence="1 2">
    <name type="scientific">Streptomyces cinnamoneus</name>
    <name type="common">Streptoverticillium cinnamoneum</name>
    <dbReference type="NCBI Taxonomy" id="53446"/>
    <lineage>
        <taxon>Bacteria</taxon>
        <taxon>Bacillati</taxon>
        <taxon>Actinomycetota</taxon>
        <taxon>Actinomycetes</taxon>
        <taxon>Kitasatosporales</taxon>
        <taxon>Streptomycetaceae</taxon>
        <taxon>Streptomyces</taxon>
        <taxon>Streptomyces cinnamoneus group</taxon>
    </lineage>
</organism>
<name>A0A918U0U3_STRCJ</name>
<gene>
    <name evidence="1" type="ORF">GCM10010507_60120</name>
</gene>
<dbReference type="AlphaFoldDB" id="A0A918U0U3"/>
<reference evidence="1" key="1">
    <citation type="journal article" date="2014" name="Int. J. Syst. Evol. Microbiol.">
        <title>Complete genome sequence of Corynebacterium casei LMG S-19264T (=DSM 44701T), isolated from a smear-ripened cheese.</title>
        <authorList>
            <consortium name="US DOE Joint Genome Institute (JGI-PGF)"/>
            <person name="Walter F."/>
            <person name="Albersmeier A."/>
            <person name="Kalinowski J."/>
            <person name="Ruckert C."/>
        </authorList>
    </citation>
    <scope>NUCLEOTIDE SEQUENCE</scope>
    <source>
        <strain evidence="1">JCM 4633</strain>
    </source>
</reference>
<proteinExistence type="predicted"/>
<sequence>MNCLLQHVGAFAPARKAEGSPPDLTYSSTLMRCAPCGPACAAAAGTADRPAAAATDTKDTTAAVVRVILMRPPGA</sequence>
<protein>
    <submittedName>
        <fullName evidence="1">Uncharacterized protein</fullName>
    </submittedName>
</protein>
<dbReference type="Proteomes" id="UP000646244">
    <property type="component" value="Unassembled WGS sequence"/>
</dbReference>
<accession>A0A918U0U3</accession>
<evidence type="ECO:0000313" key="1">
    <source>
        <dbReference type="EMBL" id="GHC72904.1"/>
    </source>
</evidence>
<dbReference type="EMBL" id="BMVB01000038">
    <property type="protein sequence ID" value="GHC72904.1"/>
    <property type="molecule type" value="Genomic_DNA"/>
</dbReference>